<evidence type="ECO:0000313" key="9">
    <source>
        <dbReference type="Proteomes" id="UP001633002"/>
    </source>
</evidence>
<keyword evidence="3" id="KW-0808">Transferase</keyword>
<dbReference type="PANTHER" id="PTHR43867:SF2">
    <property type="entry name" value="CELLULOSE SYNTHASE CATALYTIC SUBUNIT A [UDP-FORMING]"/>
    <property type="match status" value="1"/>
</dbReference>
<dbReference type="GO" id="GO:0016757">
    <property type="term" value="F:glycosyltransferase activity"/>
    <property type="evidence" value="ECO:0007669"/>
    <property type="project" value="UniProtKB-KW"/>
</dbReference>
<dbReference type="InterPro" id="IPR029044">
    <property type="entry name" value="Nucleotide-diphossugar_trans"/>
</dbReference>
<keyword evidence="9" id="KW-1185">Reference proteome</keyword>
<reference evidence="8 9" key="1">
    <citation type="submission" date="2024-09" db="EMBL/GenBank/DDBJ databases">
        <title>Chromosome-scale assembly of Riccia sorocarpa.</title>
        <authorList>
            <person name="Paukszto L."/>
        </authorList>
    </citation>
    <scope>NUCLEOTIDE SEQUENCE [LARGE SCALE GENOMIC DNA]</scope>
    <source>
        <strain evidence="8">LP-2024</strain>
        <tissue evidence="8">Aerial parts of the thallus</tissue>
    </source>
</reference>
<comment type="caution">
    <text evidence="8">The sequence shown here is derived from an EMBL/GenBank/DDBJ whole genome shotgun (WGS) entry which is preliminary data.</text>
</comment>
<dbReference type="EMBL" id="JBJQOH010000008">
    <property type="protein sequence ID" value="KAL3675561.1"/>
    <property type="molecule type" value="Genomic_DNA"/>
</dbReference>
<feature type="transmembrane region" description="Helical" evidence="7">
    <location>
        <begin position="449"/>
        <end position="467"/>
    </location>
</feature>
<feature type="transmembrane region" description="Helical" evidence="7">
    <location>
        <begin position="633"/>
        <end position="653"/>
    </location>
</feature>
<dbReference type="GO" id="GO:0016020">
    <property type="term" value="C:membrane"/>
    <property type="evidence" value="ECO:0007669"/>
    <property type="project" value="UniProtKB-SubCell"/>
</dbReference>
<dbReference type="SUPFAM" id="SSF53448">
    <property type="entry name" value="Nucleotide-diphospho-sugar transferases"/>
    <property type="match status" value="1"/>
</dbReference>
<evidence type="ECO:0000256" key="6">
    <source>
        <dbReference type="ARBA" id="ARBA00023136"/>
    </source>
</evidence>
<dbReference type="CDD" id="cd06421">
    <property type="entry name" value="CESA_CelA_like"/>
    <property type="match status" value="1"/>
</dbReference>
<sequence>MAPRAETVIRRDSALIRLENLGGSVDLESAESDLLIYRPGVANKGKSGRKSKDGRDTANSVYVRKLFLYCVAFILVAAHLVAHGFYLSYRFSLYSKYPEQVLHAPWLLVILSVECCYFISALIAALDHMLPPGRRADLELGHGHYFPTVDIFLPCCKEPTEVPQDSVIAALAMDYPQHRFRVVVLDDGGDDDLKDFCESKVEEMGDRLVYLRREKIPGKPHNFKCGNMNFGLENSKAEYVVMMDADMILHPSFLRKLLPHIVYSPNIAFVQIPQSFYNLPPGDPLNDLTSMFYDKVLAHRDTLGCATCVGTGALFSRKHLNQIGGFQPQSITEDTTTAYELFRQGFRSVYLDEKLQIGLSSWTFEGYVKQRTRWGRGAIQQFRSTWRAMLAKDSKLNFTLKVLYCWHSAYYLLSIVNFILVGTMFLGLVLRLDFHVGTAEESRTLFSKLAVALVLWRISWLVVWLDVPQSVLSRNRDESTFWWMSPYFVTMLFESVFSYSSTFTFVPTSNIDRNASKGNRSALMKQLSQLKHVKFHIMYTVVVMTAIIWRLYLLVTRYGFNECGESLYVIGIGFFLFTTCAHMMLPVTYILWPTGYKQSERTSLIRYSTKGIPTFTTEDCYPKWHWSVIPYEALSYATLIFWAAVFVATKFEWTSAYCKPGTL</sequence>
<feature type="transmembrane region" description="Helical" evidence="7">
    <location>
        <begin position="567"/>
        <end position="592"/>
    </location>
</feature>
<gene>
    <name evidence="8" type="ORF">R1sor_025509</name>
</gene>
<keyword evidence="6 7" id="KW-0472">Membrane</keyword>
<keyword evidence="4 7" id="KW-0812">Transmembrane</keyword>
<feature type="transmembrane region" description="Helical" evidence="7">
    <location>
        <begin position="537"/>
        <end position="555"/>
    </location>
</feature>
<feature type="transmembrane region" description="Helical" evidence="7">
    <location>
        <begin position="106"/>
        <end position="126"/>
    </location>
</feature>
<name>A0ABD3GA68_9MARC</name>
<comment type="subcellular location">
    <subcellularLocation>
        <location evidence="1">Membrane</location>
        <topology evidence="1">Multi-pass membrane protein</topology>
    </subcellularLocation>
</comment>
<evidence type="ECO:0000256" key="2">
    <source>
        <dbReference type="ARBA" id="ARBA00022676"/>
    </source>
</evidence>
<feature type="transmembrane region" description="Helical" evidence="7">
    <location>
        <begin position="479"/>
        <end position="499"/>
    </location>
</feature>
<evidence type="ECO:0000256" key="4">
    <source>
        <dbReference type="ARBA" id="ARBA00022692"/>
    </source>
</evidence>
<proteinExistence type="predicted"/>
<feature type="transmembrane region" description="Helical" evidence="7">
    <location>
        <begin position="409"/>
        <end position="429"/>
    </location>
</feature>
<keyword evidence="5 7" id="KW-1133">Transmembrane helix</keyword>
<dbReference type="Pfam" id="PF13641">
    <property type="entry name" value="Glyco_tranf_2_3"/>
    <property type="match status" value="1"/>
</dbReference>
<accession>A0ABD3GA68</accession>
<dbReference type="AlphaFoldDB" id="A0ABD3GA68"/>
<feature type="transmembrane region" description="Helical" evidence="7">
    <location>
        <begin position="66"/>
        <end position="86"/>
    </location>
</feature>
<evidence type="ECO:0000256" key="3">
    <source>
        <dbReference type="ARBA" id="ARBA00022679"/>
    </source>
</evidence>
<evidence type="ECO:0000256" key="1">
    <source>
        <dbReference type="ARBA" id="ARBA00004141"/>
    </source>
</evidence>
<dbReference type="InterPro" id="IPR050321">
    <property type="entry name" value="Glycosyltr_2/OpgH_subfam"/>
</dbReference>
<dbReference type="PANTHER" id="PTHR43867">
    <property type="entry name" value="CELLULOSE SYNTHASE CATALYTIC SUBUNIT A [UDP-FORMING]"/>
    <property type="match status" value="1"/>
</dbReference>
<protein>
    <submittedName>
        <fullName evidence="8">Uncharacterized protein</fullName>
    </submittedName>
</protein>
<dbReference type="Proteomes" id="UP001633002">
    <property type="component" value="Unassembled WGS sequence"/>
</dbReference>
<organism evidence="8 9">
    <name type="scientific">Riccia sorocarpa</name>
    <dbReference type="NCBI Taxonomy" id="122646"/>
    <lineage>
        <taxon>Eukaryota</taxon>
        <taxon>Viridiplantae</taxon>
        <taxon>Streptophyta</taxon>
        <taxon>Embryophyta</taxon>
        <taxon>Marchantiophyta</taxon>
        <taxon>Marchantiopsida</taxon>
        <taxon>Marchantiidae</taxon>
        <taxon>Marchantiales</taxon>
        <taxon>Ricciaceae</taxon>
        <taxon>Riccia</taxon>
    </lineage>
</organism>
<evidence type="ECO:0000256" key="7">
    <source>
        <dbReference type="SAM" id="Phobius"/>
    </source>
</evidence>
<evidence type="ECO:0000313" key="8">
    <source>
        <dbReference type="EMBL" id="KAL3675561.1"/>
    </source>
</evidence>
<keyword evidence="2" id="KW-0328">Glycosyltransferase</keyword>
<dbReference type="Gene3D" id="3.90.550.10">
    <property type="entry name" value="Spore Coat Polysaccharide Biosynthesis Protein SpsA, Chain A"/>
    <property type="match status" value="1"/>
</dbReference>
<evidence type="ECO:0000256" key="5">
    <source>
        <dbReference type="ARBA" id="ARBA00022989"/>
    </source>
</evidence>